<gene>
    <name evidence="1" type="ORF">RU86_GL001631</name>
</gene>
<accession>A0A2A5RUK9</accession>
<name>A0A2A5RUK9_9LACT</name>
<reference evidence="1 2" key="1">
    <citation type="submission" date="2014-12" db="EMBL/GenBank/DDBJ databases">
        <title>Draft genome sequences of 10 type strains of Lactococcus.</title>
        <authorList>
            <person name="Sun Z."/>
            <person name="Zhong Z."/>
            <person name="Liu W."/>
            <person name="Zhang W."/>
            <person name="Zhang H."/>
        </authorList>
    </citation>
    <scope>NUCLEOTIDE SEQUENCE [LARGE SCALE GENOMIC DNA]</scope>
    <source>
        <strain evidence="1 2">DSM 6634</strain>
    </source>
</reference>
<dbReference type="Proteomes" id="UP000218282">
    <property type="component" value="Unassembled WGS sequence"/>
</dbReference>
<keyword evidence="2" id="KW-1185">Reference proteome</keyword>
<organism evidence="1 2">
    <name type="scientific">Pseudolactococcus piscium</name>
    <dbReference type="NCBI Taxonomy" id="1364"/>
    <lineage>
        <taxon>Bacteria</taxon>
        <taxon>Bacillati</taxon>
        <taxon>Bacillota</taxon>
        <taxon>Bacilli</taxon>
        <taxon>Lactobacillales</taxon>
        <taxon>Streptococcaceae</taxon>
        <taxon>Pseudolactococcus</taxon>
    </lineage>
</organism>
<evidence type="ECO:0000313" key="2">
    <source>
        <dbReference type="Proteomes" id="UP000218282"/>
    </source>
</evidence>
<evidence type="ECO:0008006" key="3">
    <source>
        <dbReference type="Google" id="ProtNLM"/>
    </source>
</evidence>
<proteinExistence type="predicted"/>
<protein>
    <recommendedName>
        <fullName evidence="3">HNH endonuclease 5 domain-containing protein</fullName>
    </recommendedName>
</protein>
<sequence>MGTKEGVCILCQQEKQLNLEHVPPQAVGNKGGKNTITGELFFLQDWDFNKKGLPREIKRRPYGNAYYTLCIDCNSKFGGDYVGHYVNFAKENKEFLYRVQNTKNGSDVYKTHSMRGVNPLRIAKEIVAMFFSINGNEDEKDKNFLDSVRLYLQIPSSNEFPIEKYEVIMNYYSD</sequence>
<dbReference type="AlphaFoldDB" id="A0A2A5RUK9"/>
<dbReference type="RefSeq" id="WP_179296282.1">
    <property type="nucleotide sequence ID" value="NZ_JXJW01000032.1"/>
</dbReference>
<dbReference type="EMBL" id="JXJW01000032">
    <property type="protein sequence ID" value="PCS04445.1"/>
    <property type="molecule type" value="Genomic_DNA"/>
</dbReference>
<evidence type="ECO:0000313" key="1">
    <source>
        <dbReference type="EMBL" id="PCS04445.1"/>
    </source>
</evidence>
<comment type="caution">
    <text evidence="1">The sequence shown here is derived from an EMBL/GenBank/DDBJ whole genome shotgun (WGS) entry which is preliminary data.</text>
</comment>